<keyword evidence="2" id="KW-0472">Membrane</keyword>
<feature type="region of interest" description="Disordered" evidence="1">
    <location>
        <begin position="446"/>
        <end position="483"/>
    </location>
</feature>
<keyword evidence="2" id="KW-1133">Transmembrane helix</keyword>
<reference evidence="4" key="1">
    <citation type="journal article" date="2019" name="Int. J. Syst. Evol. Microbiol.">
        <title>The Global Catalogue of Microorganisms (GCM) 10K type strain sequencing project: providing services to taxonomists for standard genome sequencing and annotation.</title>
        <authorList>
            <consortium name="The Broad Institute Genomics Platform"/>
            <consortium name="The Broad Institute Genome Sequencing Center for Infectious Disease"/>
            <person name="Wu L."/>
            <person name="Ma J."/>
        </authorList>
    </citation>
    <scope>NUCLEOTIDE SEQUENCE [LARGE SCALE GENOMIC DNA]</scope>
    <source>
        <strain evidence="4">JCM 15478</strain>
    </source>
</reference>
<gene>
    <name evidence="3" type="ORF">GCM10009801_47750</name>
</gene>
<name>A0ABP5HSH9_9ACTN</name>
<feature type="compositionally biased region" description="Polar residues" evidence="1">
    <location>
        <begin position="19"/>
        <end position="44"/>
    </location>
</feature>
<keyword evidence="2" id="KW-0812">Transmembrane</keyword>
<accession>A0ABP5HSH9</accession>
<feature type="compositionally biased region" description="Acidic residues" evidence="1">
    <location>
        <begin position="714"/>
        <end position="745"/>
    </location>
</feature>
<evidence type="ECO:0000256" key="1">
    <source>
        <dbReference type="SAM" id="MobiDB-lite"/>
    </source>
</evidence>
<feature type="transmembrane region" description="Helical" evidence="2">
    <location>
        <begin position="657"/>
        <end position="677"/>
    </location>
</feature>
<protein>
    <submittedName>
        <fullName evidence="3">DUF6049 family protein</fullName>
    </submittedName>
</protein>
<dbReference type="Proteomes" id="UP001500016">
    <property type="component" value="Unassembled WGS sequence"/>
</dbReference>
<feature type="region of interest" description="Disordered" evidence="1">
    <location>
        <begin position="1"/>
        <end position="44"/>
    </location>
</feature>
<dbReference type="EMBL" id="BAAAPE010000012">
    <property type="protein sequence ID" value="GAA2085772.1"/>
    <property type="molecule type" value="Genomic_DNA"/>
</dbReference>
<dbReference type="Pfam" id="PF19516">
    <property type="entry name" value="DUF6049"/>
    <property type="match status" value="1"/>
</dbReference>
<sequence length="772" mass="82125">MTSGTQAATKAPAAGSGTGSRSAEVSVNSVTPTVPENGDTLTLTGTVTNNSKATIGRGRIGVRVGPSLDSRSAIDQAGKRQGYLSGADGTEVDRKYAVKAGTLPPGISRPFTLKVPVSALRLSADGVYQLGVSLSGQTRARPYEQILGIGRTFLPWQEGASGKKTELTYLWPLISSTHMTARTESDEQQTPVFHDDTLVKELAPGGRLQQMVALGEDLPITWVIDPDLLATVDMMTKRYRVEKEGGGTVAGRGQEHAKKWLDDLQRAVRGEEVVALPFADPDLASLAHRGRSAPATLKNLSTSTERGKQAVDTVLHTKPSTDFAWPVNGAVDSSIVDVATSAGAHNVISRSDSIRDSSLSYTPTSARPIGSGHTALVADARLSTAFQGDMTNARASSLAVQEFIAQSLSISRQVPTRQRSILVAPQRTPTASQAQAMAEGIRALDESGQWTESSRLEAAAEAKPDPGADRRVPGPSSYPASLRRDELPVSAFEQVRQTQTTLGDFKVILSRSDRVVPPFGSAIDREISTSWRGKPRPAAAFRDAVQEYLLDLKGRVRLIKKSDITLSGREATIPVTVQNNLGQRVDGLYLELESGRRIGLDVGEAKPIKVDGGHSQSVKFDTTAKANGRTVVKAQLYTKDHKPYGKPMTFQVNVTSITATVLLVIAGGVLLMVLAGIRMYTQRKRKGPAPDPDALLEQSEAEEPGESEPRESGETESESGEPAESDEAGEADEAGESGEADEADEAGAAGEPEGDTEPQNDNPPGTGEKVDR</sequence>
<comment type="caution">
    <text evidence="3">The sequence shown here is derived from an EMBL/GenBank/DDBJ whole genome shotgun (WGS) entry which is preliminary data.</text>
</comment>
<evidence type="ECO:0000256" key="2">
    <source>
        <dbReference type="SAM" id="Phobius"/>
    </source>
</evidence>
<dbReference type="InterPro" id="IPR046112">
    <property type="entry name" value="DUF6049"/>
</dbReference>
<organism evidence="3 4">
    <name type="scientific">Streptomyces albiaxialis</name>
    <dbReference type="NCBI Taxonomy" id="329523"/>
    <lineage>
        <taxon>Bacteria</taxon>
        <taxon>Bacillati</taxon>
        <taxon>Actinomycetota</taxon>
        <taxon>Actinomycetes</taxon>
        <taxon>Kitasatosporales</taxon>
        <taxon>Streptomycetaceae</taxon>
        <taxon>Streptomyces</taxon>
    </lineage>
</organism>
<evidence type="ECO:0000313" key="3">
    <source>
        <dbReference type="EMBL" id="GAA2085772.1"/>
    </source>
</evidence>
<feature type="region of interest" description="Disordered" evidence="1">
    <location>
        <begin position="684"/>
        <end position="772"/>
    </location>
</feature>
<feature type="compositionally biased region" description="Basic and acidic residues" evidence="1">
    <location>
        <begin position="454"/>
        <end position="472"/>
    </location>
</feature>
<proteinExistence type="predicted"/>
<evidence type="ECO:0000313" key="4">
    <source>
        <dbReference type="Proteomes" id="UP001500016"/>
    </source>
</evidence>
<keyword evidence="4" id="KW-1185">Reference proteome</keyword>